<accession>A0A0Q0WXL0</accession>
<keyword evidence="2" id="KW-1185">Reference proteome</keyword>
<evidence type="ECO:0000313" key="2">
    <source>
        <dbReference type="Proteomes" id="UP000050827"/>
    </source>
</evidence>
<gene>
    <name evidence="1" type="ORF">AAY42_10320</name>
</gene>
<proteinExistence type="predicted"/>
<comment type="caution">
    <text evidence="1">The sequence shown here is derived from an EMBL/GenBank/DDBJ whole genome shotgun (WGS) entry which is preliminary data.</text>
</comment>
<sequence length="107" mass="12353">MISDHLPRALIQQIAEYLRNQCTDSIRRSFTQNQFDKNSVTASFFSKIEKKPDKFKGYIYGEENLYYDYGNQAATFMDIDGSSMLINQRGVSRLNISQIIPTNKSNI</sequence>
<protein>
    <submittedName>
        <fullName evidence="1">Uncharacterized protein</fullName>
    </submittedName>
</protein>
<name>A0A0Q0WXL0_9FLAO</name>
<dbReference type="Proteomes" id="UP000050827">
    <property type="component" value="Unassembled WGS sequence"/>
</dbReference>
<dbReference type="AlphaFoldDB" id="A0A0Q0WXL0"/>
<dbReference type="RefSeq" id="WP_055394873.1">
    <property type="nucleotide sequence ID" value="NZ_LCTZ01000002.1"/>
</dbReference>
<organism evidence="1 2">
    <name type="scientific">Flagellimonas eckloniae</name>
    <dbReference type="NCBI Taxonomy" id="346185"/>
    <lineage>
        <taxon>Bacteria</taxon>
        <taxon>Pseudomonadati</taxon>
        <taxon>Bacteroidota</taxon>
        <taxon>Flavobacteriia</taxon>
        <taxon>Flavobacteriales</taxon>
        <taxon>Flavobacteriaceae</taxon>
        <taxon>Flagellimonas</taxon>
    </lineage>
</organism>
<reference evidence="1 2" key="1">
    <citation type="submission" date="2015-04" db="EMBL/GenBank/DDBJ databases">
        <title>Complete genome of flavobacterium.</title>
        <authorList>
            <person name="Kwon Y.M."/>
            <person name="Kim S.-J."/>
        </authorList>
    </citation>
    <scope>NUCLEOTIDE SEQUENCE [LARGE SCALE GENOMIC DNA]</scope>
    <source>
        <strain evidence="1 2">DK169</strain>
    </source>
</reference>
<dbReference type="EMBL" id="LCTZ01000002">
    <property type="protein sequence ID" value="KQC30225.1"/>
    <property type="molecule type" value="Genomic_DNA"/>
</dbReference>
<evidence type="ECO:0000313" key="1">
    <source>
        <dbReference type="EMBL" id="KQC30225.1"/>
    </source>
</evidence>